<comment type="caution">
    <text evidence="1">The sequence shown here is derived from an EMBL/GenBank/DDBJ whole genome shotgun (WGS) entry which is preliminary data.</text>
</comment>
<reference evidence="1 2" key="1">
    <citation type="submission" date="2020-11" db="EMBL/GenBank/DDBJ databases">
        <title>Streptomyces spirodelae sp. nov., isolated from duckweed.</title>
        <authorList>
            <person name="Saimee Y."/>
            <person name="Duangmal K."/>
        </authorList>
    </citation>
    <scope>NUCLEOTIDE SEQUENCE [LARGE SCALE GENOMIC DNA]</scope>
    <source>
        <strain evidence="1 2">S16-07</strain>
    </source>
</reference>
<feature type="non-terminal residue" evidence="1">
    <location>
        <position position="188"/>
    </location>
</feature>
<dbReference type="RefSeq" id="WP_209241753.1">
    <property type="nucleotide sequence ID" value="NZ_JADKMA010000140.1"/>
</dbReference>
<name>A0ABS3XGX4_9ACTN</name>
<protein>
    <submittedName>
        <fullName evidence="1">Uncharacterized protein</fullName>
    </submittedName>
</protein>
<evidence type="ECO:0000313" key="1">
    <source>
        <dbReference type="EMBL" id="MBO8194653.1"/>
    </source>
</evidence>
<dbReference type="EMBL" id="JADKMA010000140">
    <property type="protein sequence ID" value="MBO8194653.1"/>
    <property type="molecule type" value="Genomic_DNA"/>
</dbReference>
<sequence length="188" mass="19902">MSPDAFAGEFEIHLTVDGSCPAVRSGALAAHAAERGWKYAHIVLDRGRTPVQPMVTFAVADSTLATARAAAQSAAGELAAAACPVVRVKVEAAPWARGVPATDAEGAALGPAYYFEHHVKLLLPPDADTAELTRLAVRHAAHLSRNARRVRDDGQREHFVTQRCRRVGGTTAGQRLEALLTALSSHPS</sequence>
<evidence type="ECO:0000313" key="2">
    <source>
        <dbReference type="Proteomes" id="UP001519064"/>
    </source>
</evidence>
<keyword evidence="2" id="KW-1185">Reference proteome</keyword>
<dbReference type="Proteomes" id="UP001519064">
    <property type="component" value="Unassembled WGS sequence"/>
</dbReference>
<gene>
    <name evidence="1" type="ORF">ITI46_23790</name>
</gene>
<proteinExistence type="predicted"/>
<accession>A0ABS3XGX4</accession>
<organism evidence="1 2">
    <name type="scientific">Streptomyces oryzae</name>
    <dbReference type="NCBI Taxonomy" id="1434886"/>
    <lineage>
        <taxon>Bacteria</taxon>
        <taxon>Bacillati</taxon>
        <taxon>Actinomycetota</taxon>
        <taxon>Actinomycetes</taxon>
        <taxon>Kitasatosporales</taxon>
        <taxon>Streptomycetaceae</taxon>
        <taxon>Streptomyces</taxon>
    </lineage>
</organism>